<reference evidence="1" key="2">
    <citation type="submission" date="2016-07" db="EMBL/GenBank/DDBJ databases">
        <authorList>
            <person name="Wan K."/>
            <person name="Booth B."/>
            <person name="Spirohn K."/>
            <person name="Hao T."/>
            <person name="Hu Y."/>
            <person name="Calderwood M."/>
            <person name="Hill D."/>
            <person name="Mohr S."/>
            <person name="Vidal M."/>
            <person name="Celniker S."/>
            <person name="Perrimon N."/>
        </authorList>
    </citation>
    <scope>NUCLEOTIDE SEQUENCE</scope>
    <source>
        <strain evidence="1">10N.222.48.A2</strain>
    </source>
</reference>
<proteinExistence type="predicted"/>
<comment type="caution">
    <text evidence="1">The sequence shown here is derived from an EMBL/GenBank/DDBJ whole genome shotgun (WGS) entry which is preliminary data.</text>
</comment>
<protein>
    <submittedName>
        <fullName evidence="1">Uncharacterized protein</fullName>
    </submittedName>
</protein>
<dbReference type="Proteomes" id="UP000308018">
    <property type="component" value="Unassembled WGS sequence"/>
</dbReference>
<name>A0A2N7NNB8_9VIBR</name>
<evidence type="ECO:0000313" key="3">
    <source>
        <dbReference type="Proteomes" id="UP000235579"/>
    </source>
</evidence>
<dbReference type="AlphaFoldDB" id="A0A2N7NNB8"/>
<reference evidence="2 4" key="4">
    <citation type="submission" date="2019-04" db="EMBL/GenBank/DDBJ databases">
        <title>A reverse ecology approach based on a biological definition of microbial populations.</title>
        <authorList>
            <person name="Arevalo P."/>
            <person name="Vaninsberghe D."/>
            <person name="Elsherbini J."/>
            <person name="Gore J."/>
            <person name="Polz M."/>
        </authorList>
    </citation>
    <scope>NUCLEOTIDE SEQUENCE [LARGE SCALE GENOMIC DNA]</scope>
    <source>
        <strain evidence="2 4">10N.222.45.A8</strain>
    </source>
</reference>
<dbReference type="EMBL" id="MDBP01000014">
    <property type="protein sequence ID" value="PMP17783.1"/>
    <property type="molecule type" value="Genomic_DNA"/>
</dbReference>
<evidence type="ECO:0000313" key="4">
    <source>
        <dbReference type="Proteomes" id="UP000308018"/>
    </source>
</evidence>
<accession>A0A2N7NNB8</accession>
<dbReference type="Proteomes" id="UP000235579">
    <property type="component" value="Unassembled WGS sequence"/>
</dbReference>
<evidence type="ECO:0000313" key="2">
    <source>
        <dbReference type="EMBL" id="TKG28988.1"/>
    </source>
</evidence>
<dbReference type="RefSeq" id="WP_102257430.1">
    <property type="nucleotide sequence ID" value="NZ_MDBP01000014.1"/>
</dbReference>
<organism evidence="1 3">
    <name type="scientific">Vibrio tasmaniensis</name>
    <dbReference type="NCBI Taxonomy" id="212663"/>
    <lineage>
        <taxon>Bacteria</taxon>
        <taxon>Pseudomonadati</taxon>
        <taxon>Pseudomonadota</taxon>
        <taxon>Gammaproteobacteria</taxon>
        <taxon>Vibrionales</taxon>
        <taxon>Vibrionaceae</taxon>
        <taxon>Vibrio</taxon>
    </lineage>
</organism>
<dbReference type="EMBL" id="SYVV01000037">
    <property type="protein sequence ID" value="TKG28988.1"/>
    <property type="molecule type" value="Genomic_DNA"/>
</dbReference>
<gene>
    <name evidence="1" type="ORF">BCS92_05090</name>
    <name evidence="2" type="ORF">FC057_20090</name>
</gene>
<sequence length="301" mass="33213">MKVIDHPKQLLLDFKLKGMNNPELLTKFANARLKKINTAFFSNFNAPAFAGNILDKTKSLRSGDSDELPLIAGIPITDFINYATRRIEEAKDPKNNECLSKLVEVSFDLLQIGDIPVMPSSIALASNSNDCGEVYVPTFGEILLSEFAERTYSSLKDSSSMILPLVNRLNEIDPRYGKDSPHLAALGLKLSGGRSAPINDIFSEASLNSGVAYLLENSITTINDFRLKNLINSAKETNLPLGNLCVKDSDLKISTYLKNVGSSDMYDLFDVVTQRQGALSSIESQSHRISNDYDPLAYFDM</sequence>
<evidence type="ECO:0000313" key="1">
    <source>
        <dbReference type="EMBL" id="PMP17783.1"/>
    </source>
</evidence>
<reference evidence="3" key="1">
    <citation type="submission" date="2016-07" db="EMBL/GenBank/DDBJ databases">
        <title>Nontailed viruses are major unrecognized killers of bacteria in the ocean.</title>
        <authorList>
            <person name="Kauffman K."/>
            <person name="Hussain F."/>
            <person name="Yang J."/>
            <person name="Arevalo P."/>
            <person name="Brown J."/>
            <person name="Cutler M."/>
            <person name="Kelly L."/>
            <person name="Polz M.F."/>
        </authorList>
    </citation>
    <scope>NUCLEOTIDE SEQUENCE [LARGE SCALE GENOMIC DNA]</scope>
    <source>
        <strain evidence="3">10N.222.48.A2</strain>
    </source>
</reference>
<reference evidence="1" key="3">
    <citation type="journal article" date="2018" name="Nature">
        <title>A major lineage of non-tailed dsDNA viruses as unrecognized killers of marine bacteria.</title>
        <authorList>
            <person name="Kauffman K.M."/>
            <person name="Hussain F.A."/>
            <person name="Yang J."/>
            <person name="Arevalo P."/>
            <person name="Brown J.M."/>
            <person name="Chang W.K."/>
            <person name="VanInsberghe D."/>
            <person name="Elsherbini J."/>
            <person name="Sharma R.S."/>
            <person name="Cutler M.B."/>
            <person name="Kelly L."/>
            <person name="Polz M.F."/>
        </authorList>
    </citation>
    <scope>NUCLEOTIDE SEQUENCE</scope>
    <source>
        <strain evidence="1">10N.222.48.A2</strain>
    </source>
</reference>